<dbReference type="KEGG" id="cau:Caur_3145"/>
<dbReference type="AlphaFoldDB" id="A9WHL6"/>
<dbReference type="InterPro" id="IPR021214">
    <property type="entry name" value="DUF2568"/>
</dbReference>
<dbReference type="PATRIC" id="fig|324602.8.peg.3550"/>
<name>A9WHL6_CHLAA</name>
<organism evidence="2 3">
    <name type="scientific">Chloroflexus aurantiacus (strain ATCC 29366 / DSM 635 / J-10-fl)</name>
    <dbReference type="NCBI Taxonomy" id="324602"/>
    <lineage>
        <taxon>Bacteria</taxon>
        <taxon>Bacillati</taxon>
        <taxon>Chloroflexota</taxon>
        <taxon>Chloroflexia</taxon>
        <taxon>Chloroflexales</taxon>
        <taxon>Chloroflexineae</taxon>
        <taxon>Chloroflexaceae</taxon>
        <taxon>Chloroflexus</taxon>
    </lineage>
</organism>
<dbReference type="STRING" id="324602.Caur_3145"/>
<evidence type="ECO:0000313" key="2">
    <source>
        <dbReference type="EMBL" id="ABY36342.1"/>
    </source>
</evidence>
<evidence type="ECO:0000313" key="3">
    <source>
        <dbReference type="Proteomes" id="UP000002008"/>
    </source>
</evidence>
<feature type="transmembrane region" description="Helical" evidence="1">
    <location>
        <begin position="34"/>
        <end position="56"/>
    </location>
</feature>
<dbReference type="Pfam" id="PF10823">
    <property type="entry name" value="DUF2568"/>
    <property type="match status" value="1"/>
</dbReference>
<evidence type="ECO:0000256" key="1">
    <source>
        <dbReference type="SAM" id="Phobius"/>
    </source>
</evidence>
<feature type="transmembrane region" description="Helical" evidence="1">
    <location>
        <begin position="12"/>
        <end position="28"/>
    </location>
</feature>
<dbReference type="eggNOG" id="ENOG50334K8">
    <property type="taxonomic scope" value="Bacteria"/>
</dbReference>
<keyword evidence="1" id="KW-0472">Membrane</keyword>
<proteinExistence type="predicted"/>
<dbReference type="EMBL" id="CP000909">
    <property type="protein sequence ID" value="ABY36342.1"/>
    <property type="molecule type" value="Genomic_DNA"/>
</dbReference>
<accession>A9WHL6</accession>
<evidence type="ECO:0008006" key="4">
    <source>
        <dbReference type="Google" id="ProtNLM"/>
    </source>
</evidence>
<sequence length="113" mass="12936">MEMLKLFNRGLRFLLELCGLIVFGYWGFQTGDNMMMKFLLGLGVPILFAVVWGTFLAPKSTRRLREPWRSLIELIIFALACWALYSTGAVNLSVAFGGIYIVNKILTVLWRQQ</sequence>
<dbReference type="Proteomes" id="UP000002008">
    <property type="component" value="Chromosome"/>
</dbReference>
<keyword evidence="1" id="KW-1133">Transmembrane helix</keyword>
<dbReference type="EnsemblBacteria" id="ABY36342">
    <property type="protein sequence ID" value="ABY36342"/>
    <property type="gene ID" value="Caur_3145"/>
</dbReference>
<protein>
    <recommendedName>
        <fullName evidence="4">DUF2568 domain-containing protein</fullName>
    </recommendedName>
</protein>
<reference evidence="3" key="1">
    <citation type="journal article" date="2011" name="BMC Genomics">
        <title>Complete genome sequence of the filamentous anoxygenic phototrophic bacterium Chloroflexus aurantiacus.</title>
        <authorList>
            <person name="Tang K.H."/>
            <person name="Barry K."/>
            <person name="Chertkov O."/>
            <person name="Dalin E."/>
            <person name="Han C.S."/>
            <person name="Hauser L.J."/>
            <person name="Honchak B.M."/>
            <person name="Karbach L.E."/>
            <person name="Land M.L."/>
            <person name="Lapidus A."/>
            <person name="Larimer F.W."/>
            <person name="Mikhailova N."/>
            <person name="Pitluck S."/>
            <person name="Pierson B.K."/>
            <person name="Blankenship R.E."/>
        </authorList>
    </citation>
    <scope>NUCLEOTIDE SEQUENCE [LARGE SCALE GENOMIC DNA]</scope>
    <source>
        <strain evidence="3">ATCC 29366 / DSM 635 / J-10-fl</strain>
    </source>
</reference>
<dbReference type="FunCoup" id="A9WHL6">
    <property type="interactions" value="7"/>
</dbReference>
<gene>
    <name evidence="2" type="ordered locus">Caur_3145</name>
</gene>
<dbReference type="InParanoid" id="A9WHL6"/>
<dbReference type="RefSeq" id="WP_012258995.1">
    <property type="nucleotide sequence ID" value="NC_010175.1"/>
</dbReference>
<dbReference type="HOGENOM" id="CLU_149376_1_1_0"/>
<keyword evidence="3" id="KW-1185">Reference proteome</keyword>
<keyword evidence="1" id="KW-0812">Transmembrane</keyword>